<dbReference type="AlphaFoldDB" id="A0A3B5Q5W6"/>
<dbReference type="KEGG" id="xma:111611674"/>
<dbReference type="RefSeq" id="XP_023205043.1">
    <property type="nucleotide sequence ID" value="XM_023349275.1"/>
</dbReference>
<reference evidence="2" key="4">
    <citation type="submission" date="2025-09" db="UniProtKB">
        <authorList>
            <consortium name="Ensembl"/>
        </authorList>
    </citation>
    <scope>IDENTIFICATION</scope>
    <source>
        <strain evidence="2">JP 163 A</strain>
    </source>
</reference>
<dbReference type="Pfam" id="PF05461">
    <property type="entry name" value="ApoL"/>
    <property type="match status" value="1"/>
</dbReference>
<dbReference type="Ensembl" id="ENSXMAT00000022407.1">
    <property type="protein sequence ID" value="ENSXMAP00000026495.1"/>
    <property type="gene ID" value="ENSXMAG00000023870.1"/>
</dbReference>
<accession>A0A3B5Q5W6</accession>
<proteinExistence type="inferred from homology"/>
<protein>
    <submittedName>
        <fullName evidence="2">Uncharacterized LOC111611674</fullName>
    </submittedName>
</protein>
<dbReference type="GO" id="GO:0006869">
    <property type="term" value="P:lipid transport"/>
    <property type="evidence" value="ECO:0007669"/>
    <property type="project" value="InterPro"/>
</dbReference>
<sequence>MSRERLKRALSRYVTDTLTYMATAKYFYDRFSQWKDWREKEYTQMMSIKEKILKIDPSFTMSEGKHRKGSNYLKSHFQFHKKSRHKKRENELADVLEDTLRGLEELNTFLEAIEKLAVTSLQVFSKNQIVYRGNRINLDHVENMISTAQEICHLLLTFKRDAKSFFLPDLHNVEILASCLRTYIDTANEICVVLGASFVFHSFDFEMCLNITDEVNTDYLYEDDIQQMINHIEQLDKIRMDENFRMEFLFQEGSSEEFVNMFDSKRDTMQDFLDKLKQCADKLDRMDKGTKISNVAGSSVKAIASVLAIVGLALAPSTAGAALGLTVAGGSLGIASEANSLAANTAGLVVNRNHQKTANTVFQDFMEDFQNIQEYLNDGIKHPTVNLKQSKMDVVKGVTKGALNIRAIEKGIKLIRNYKPLCRKAAVKGRVKEHVGPFKEFGNFANYLFNFGCNISSVVKDSMSLAKGSETKLSMFLRIRLALFHTQITSWAKICESLRKSQSTQEENRNMLKKPFYPVTQTKHQTRQSLQDREESFYSSPPVTTRYVGYAQNTAPFQYTGIQRPIREPIMHSPFDNYYQTRQSLQNREESFYSSPPVTTRYVGYAQNTAPFQYTGIQRPIREPIMHSPFDNYYQTRQSLQDREESFYSSPPVTTRYVGYAQNTAPFQYTGIQRPIREPIMHSPFDNYYQTHQSLQNREESFYSSPPVTTRYVGYAQNTAPFQYTGIQRPIREPIMHSPFDNYYQTR</sequence>
<comment type="similarity">
    <text evidence="1">Belongs to the apolipoprotein L family.</text>
</comment>
<dbReference type="GO" id="GO:0005576">
    <property type="term" value="C:extracellular region"/>
    <property type="evidence" value="ECO:0007669"/>
    <property type="project" value="InterPro"/>
</dbReference>
<dbReference type="GO" id="GO:0042157">
    <property type="term" value="P:lipoprotein metabolic process"/>
    <property type="evidence" value="ECO:0007669"/>
    <property type="project" value="InterPro"/>
</dbReference>
<reference evidence="3" key="1">
    <citation type="submission" date="2012-01" db="EMBL/GenBank/DDBJ databases">
        <authorList>
            <person name="Walter R."/>
            <person name="Schartl M."/>
            <person name="Warren W."/>
        </authorList>
    </citation>
    <scope>NUCLEOTIDE SEQUENCE [LARGE SCALE GENOMIC DNA]</scope>
    <source>
        <strain evidence="3">JP 163 A</strain>
    </source>
</reference>
<dbReference type="GO" id="GO:0008289">
    <property type="term" value="F:lipid binding"/>
    <property type="evidence" value="ECO:0007669"/>
    <property type="project" value="InterPro"/>
</dbReference>
<keyword evidence="3" id="KW-1185">Reference proteome</keyword>
<reference evidence="3" key="2">
    <citation type="journal article" date="2013" name="Nat. Genet.">
        <title>The genome of the platyfish, Xiphophorus maculatus, provides insights into evolutionary adaptation and several complex traits.</title>
        <authorList>
            <person name="Schartl M."/>
            <person name="Walter R.B."/>
            <person name="Shen Y."/>
            <person name="Garcia T."/>
            <person name="Catchen J."/>
            <person name="Amores A."/>
            <person name="Braasch I."/>
            <person name="Chalopin D."/>
            <person name="Volff J.N."/>
            <person name="Lesch K.P."/>
            <person name="Bisazza A."/>
            <person name="Minx P."/>
            <person name="Hillier L."/>
            <person name="Wilson R.K."/>
            <person name="Fuerstenberg S."/>
            <person name="Boore J."/>
            <person name="Searle S."/>
            <person name="Postlethwait J.H."/>
            <person name="Warren W.C."/>
        </authorList>
    </citation>
    <scope>NUCLEOTIDE SEQUENCE [LARGE SCALE GENOMIC DNA]</scope>
    <source>
        <strain evidence="3">JP 163 A</strain>
    </source>
</reference>
<dbReference type="OMA" id="PIREPIM"/>
<dbReference type="InParanoid" id="A0A3B5Q5W6"/>
<organism evidence="2 3">
    <name type="scientific">Xiphophorus maculatus</name>
    <name type="common">Southern platyfish</name>
    <name type="synonym">Platypoecilus maculatus</name>
    <dbReference type="NCBI Taxonomy" id="8083"/>
    <lineage>
        <taxon>Eukaryota</taxon>
        <taxon>Metazoa</taxon>
        <taxon>Chordata</taxon>
        <taxon>Craniata</taxon>
        <taxon>Vertebrata</taxon>
        <taxon>Euteleostomi</taxon>
        <taxon>Actinopterygii</taxon>
        <taxon>Neopterygii</taxon>
        <taxon>Teleostei</taxon>
        <taxon>Neoteleostei</taxon>
        <taxon>Acanthomorphata</taxon>
        <taxon>Ovalentaria</taxon>
        <taxon>Atherinomorphae</taxon>
        <taxon>Cyprinodontiformes</taxon>
        <taxon>Poeciliidae</taxon>
        <taxon>Poeciliinae</taxon>
        <taxon>Xiphophorus</taxon>
    </lineage>
</organism>
<dbReference type="Proteomes" id="UP000002852">
    <property type="component" value="Unassembled WGS sequence"/>
</dbReference>
<name>A0A3B5Q5W6_XIPMA</name>
<dbReference type="PANTHER" id="PTHR14096">
    <property type="entry name" value="APOLIPOPROTEIN L"/>
    <property type="match status" value="1"/>
</dbReference>
<evidence type="ECO:0000313" key="2">
    <source>
        <dbReference type="Ensembl" id="ENSXMAP00000026495.1"/>
    </source>
</evidence>
<dbReference type="GO" id="GO:0016020">
    <property type="term" value="C:membrane"/>
    <property type="evidence" value="ECO:0007669"/>
    <property type="project" value="TreeGrafter"/>
</dbReference>
<evidence type="ECO:0000256" key="1">
    <source>
        <dbReference type="ARBA" id="ARBA00010090"/>
    </source>
</evidence>
<reference evidence="2" key="3">
    <citation type="submission" date="2025-08" db="UniProtKB">
        <authorList>
            <consortium name="Ensembl"/>
        </authorList>
    </citation>
    <scope>IDENTIFICATION</scope>
    <source>
        <strain evidence="2">JP 163 A</strain>
    </source>
</reference>
<dbReference type="InterPro" id="IPR008405">
    <property type="entry name" value="ApoL"/>
</dbReference>
<dbReference type="GeneID" id="111611674"/>
<dbReference type="GeneTree" id="ENSGT01030000234599"/>
<evidence type="ECO:0000313" key="3">
    <source>
        <dbReference type="Proteomes" id="UP000002852"/>
    </source>
</evidence>
<dbReference type="OrthoDB" id="6363454at2759"/>
<dbReference type="PANTHER" id="PTHR14096:SF57">
    <property type="entry name" value="APOLIPOPROTEIN L4"/>
    <property type="match status" value="1"/>
</dbReference>